<feature type="region of interest" description="Disordered" evidence="1">
    <location>
        <begin position="1"/>
        <end position="25"/>
    </location>
</feature>
<evidence type="ECO:0000313" key="2">
    <source>
        <dbReference type="EMBL" id="MCI67756.1"/>
    </source>
</evidence>
<dbReference type="AlphaFoldDB" id="A0A392U5S8"/>
<feature type="compositionally biased region" description="Polar residues" evidence="1">
    <location>
        <begin position="7"/>
        <end position="19"/>
    </location>
</feature>
<keyword evidence="3" id="KW-1185">Reference proteome</keyword>
<organism evidence="2 3">
    <name type="scientific">Trifolium medium</name>
    <dbReference type="NCBI Taxonomy" id="97028"/>
    <lineage>
        <taxon>Eukaryota</taxon>
        <taxon>Viridiplantae</taxon>
        <taxon>Streptophyta</taxon>
        <taxon>Embryophyta</taxon>
        <taxon>Tracheophyta</taxon>
        <taxon>Spermatophyta</taxon>
        <taxon>Magnoliopsida</taxon>
        <taxon>eudicotyledons</taxon>
        <taxon>Gunneridae</taxon>
        <taxon>Pentapetalae</taxon>
        <taxon>rosids</taxon>
        <taxon>fabids</taxon>
        <taxon>Fabales</taxon>
        <taxon>Fabaceae</taxon>
        <taxon>Papilionoideae</taxon>
        <taxon>50 kb inversion clade</taxon>
        <taxon>NPAAA clade</taxon>
        <taxon>Hologalegina</taxon>
        <taxon>IRL clade</taxon>
        <taxon>Trifolieae</taxon>
        <taxon>Trifolium</taxon>
    </lineage>
</organism>
<name>A0A392U5S8_9FABA</name>
<accession>A0A392U5S8</accession>
<evidence type="ECO:0000313" key="3">
    <source>
        <dbReference type="Proteomes" id="UP000265520"/>
    </source>
</evidence>
<dbReference type="EMBL" id="LXQA010723082">
    <property type="protein sequence ID" value="MCI67756.1"/>
    <property type="molecule type" value="Genomic_DNA"/>
</dbReference>
<proteinExistence type="predicted"/>
<feature type="region of interest" description="Disordered" evidence="1">
    <location>
        <begin position="38"/>
        <end position="70"/>
    </location>
</feature>
<protein>
    <submittedName>
        <fullName evidence="2">Uncharacterized protein</fullName>
    </submittedName>
</protein>
<feature type="compositionally biased region" description="Polar residues" evidence="1">
    <location>
        <begin position="51"/>
        <end position="60"/>
    </location>
</feature>
<evidence type="ECO:0000256" key="1">
    <source>
        <dbReference type="SAM" id="MobiDB-lite"/>
    </source>
</evidence>
<dbReference type="Proteomes" id="UP000265520">
    <property type="component" value="Unassembled WGS sequence"/>
</dbReference>
<reference evidence="2 3" key="1">
    <citation type="journal article" date="2018" name="Front. Plant Sci.">
        <title>Red Clover (Trifolium pratense) and Zigzag Clover (T. medium) - A Picture of Genomic Similarities and Differences.</title>
        <authorList>
            <person name="Dluhosova J."/>
            <person name="Istvanek J."/>
            <person name="Nedelnik J."/>
            <person name="Repkova J."/>
        </authorList>
    </citation>
    <scope>NUCLEOTIDE SEQUENCE [LARGE SCALE GENOMIC DNA]</scope>
    <source>
        <strain evidence="3">cv. 10/8</strain>
        <tissue evidence="2">Leaf</tissue>
    </source>
</reference>
<comment type="caution">
    <text evidence="2">The sequence shown here is derived from an EMBL/GenBank/DDBJ whole genome shotgun (WGS) entry which is preliminary data.</text>
</comment>
<feature type="non-terminal residue" evidence="2">
    <location>
        <position position="1"/>
    </location>
</feature>
<sequence length="70" mass="7541">GHVVSSRPATPSEIGQESSRIPGDKWRQVATISLGEATCHPATSRPDFRAQPSNFGSNHAQIHPKQLVDP</sequence>